<protein>
    <submittedName>
        <fullName evidence="2">DUF4065 domain-containing protein</fullName>
    </submittedName>
</protein>
<accession>A0A3R5ZHF6</accession>
<dbReference type="RefSeq" id="WP_118086237.1">
    <property type="nucleotide sequence ID" value="NZ_QRVA01000067.1"/>
</dbReference>
<sequence length="158" mass="19012">MMGILQVASYIYKRYMDDFGVRIDEMKLHKLLYFTQRECLIQKGEPMFEAHFEAWKYGPVMVQIRQYYKNDSFPELMDKEQVVQYEPVFDMVFKTYAPQKSWSLSTLTHGEYSWKHAREGYDELDSCEVEMKTEDIMVDANRVRERRAVLRQLNLYSA</sequence>
<organism evidence="2 3">
    <name type="scientific">Segatella copri</name>
    <dbReference type="NCBI Taxonomy" id="165179"/>
    <lineage>
        <taxon>Bacteria</taxon>
        <taxon>Pseudomonadati</taxon>
        <taxon>Bacteroidota</taxon>
        <taxon>Bacteroidia</taxon>
        <taxon>Bacteroidales</taxon>
        <taxon>Prevotellaceae</taxon>
        <taxon>Segatella</taxon>
    </lineage>
</organism>
<evidence type="ECO:0000313" key="2">
    <source>
        <dbReference type="EMBL" id="RGS10510.1"/>
    </source>
</evidence>
<dbReference type="Pfam" id="PF13274">
    <property type="entry name" value="SocA_Panacea"/>
    <property type="match status" value="1"/>
</dbReference>
<dbReference type="Proteomes" id="UP000283872">
    <property type="component" value="Unassembled WGS sequence"/>
</dbReference>
<dbReference type="InterPro" id="IPR025272">
    <property type="entry name" value="SocA_Panacea"/>
</dbReference>
<dbReference type="AlphaFoldDB" id="A0A3R5ZHF6"/>
<name>A0A3R5ZHF6_9BACT</name>
<reference evidence="2 3" key="1">
    <citation type="submission" date="2018-08" db="EMBL/GenBank/DDBJ databases">
        <title>A genome reference for cultivated species of the human gut microbiota.</title>
        <authorList>
            <person name="Zou Y."/>
            <person name="Xue W."/>
            <person name="Luo G."/>
        </authorList>
    </citation>
    <scope>NUCLEOTIDE SEQUENCE [LARGE SCALE GENOMIC DNA]</scope>
    <source>
        <strain evidence="2 3">AF24-12</strain>
    </source>
</reference>
<evidence type="ECO:0000259" key="1">
    <source>
        <dbReference type="Pfam" id="PF13274"/>
    </source>
</evidence>
<dbReference type="EMBL" id="QRVA01000067">
    <property type="protein sequence ID" value="RGS10510.1"/>
    <property type="molecule type" value="Genomic_DNA"/>
</dbReference>
<comment type="caution">
    <text evidence="2">The sequence shown here is derived from an EMBL/GenBank/DDBJ whole genome shotgun (WGS) entry which is preliminary data.</text>
</comment>
<proteinExistence type="predicted"/>
<feature type="domain" description="Antitoxin SocA-like Panacea" evidence="1">
    <location>
        <begin position="28"/>
        <end position="115"/>
    </location>
</feature>
<evidence type="ECO:0000313" key="3">
    <source>
        <dbReference type="Proteomes" id="UP000283872"/>
    </source>
</evidence>
<gene>
    <name evidence="2" type="ORF">DWY11_15265</name>
</gene>